<evidence type="ECO:0000256" key="1">
    <source>
        <dbReference type="ARBA" id="ARBA00010830"/>
    </source>
</evidence>
<dbReference type="RefSeq" id="WP_051862658.1">
    <property type="nucleotide sequence ID" value="NZ_JBHSPX010000007.1"/>
</dbReference>
<keyword evidence="2" id="KW-0378">Hydrolase</keyword>
<sequence>MLELSEFFPRLGAARTRPPRTERRARTVVRTARRPALTLAVLAALLAGSAGVGAAADAPGETRSAGGLTGALGTVTQSVLGAANCSRDDWPWGCLAQCESGGDWHARTGNGMYGGLQFTQSTWESAGGLSFAPRPDLATREEQIQVGERVQDQQGWGAWPACAQRYGLRAGVLAAGGPGSVSGPLLTP</sequence>
<dbReference type="Proteomes" id="UP001596139">
    <property type="component" value="Unassembled WGS sequence"/>
</dbReference>
<dbReference type="CDD" id="cd13925">
    <property type="entry name" value="RPF"/>
    <property type="match status" value="1"/>
</dbReference>
<protein>
    <submittedName>
        <fullName evidence="4">Transglycosylase family protein</fullName>
    </submittedName>
</protein>
<reference evidence="5" key="1">
    <citation type="journal article" date="2019" name="Int. J. Syst. Evol. Microbiol.">
        <title>The Global Catalogue of Microorganisms (GCM) 10K type strain sequencing project: providing services to taxonomists for standard genome sequencing and annotation.</title>
        <authorList>
            <consortium name="The Broad Institute Genomics Platform"/>
            <consortium name="The Broad Institute Genome Sequencing Center for Infectious Disease"/>
            <person name="Wu L."/>
            <person name="Ma J."/>
        </authorList>
    </citation>
    <scope>NUCLEOTIDE SEQUENCE [LARGE SCALE GENOMIC DNA]</scope>
    <source>
        <strain evidence="5">CGMCC 1.15180</strain>
    </source>
</reference>
<dbReference type="Gene3D" id="1.10.530.10">
    <property type="match status" value="1"/>
</dbReference>
<evidence type="ECO:0000313" key="5">
    <source>
        <dbReference type="Proteomes" id="UP001596139"/>
    </source>
</evidence>
<keyword evidence="5" id="KW-1185">Reference proteome</keyword>
<dbReference type="Pfam" id="PF06737">
    <property type="entry name" value="Transglycosylas"/>
    <property type="match status" value="1"/>
</dbReference>
<comment type="caution">
    <text evidence="4">The sequence shown here is derived from an EMBL/GenBank/DDBJ whole genome shotgun (WGS) entry which is preliminary data.</text>
</comment>
<dbReference type="InterPro" id="IPR010618">
    <property type="entry name" value="RPF"/>
</dbReference>
<proteinExistence type="inferred from homology"/>
<gene>
    <name evidence="4" type="ORF">ACFP4F_25600</name>
</gene>
<evidence type="ECO:0000256" key="2">
    <source>
        <dbReference type="ARBA" id="ARBA00022801"/>
    </source>
</evidence>
<dbReference type="SUPFAM" id="SSF53955">
    <property type="entry name" value="Lysozyme-like"/>
    <property type="match status" value="1"/>
</dbReference>
<name>A0ABW1MQ47_9ACTN</name>
<evidence type="ECO:0000259" key="3">
    <source>
        <dbReference type="Pfam" id="PF06737"/>
    </source>
</evidence>
<organism evidence="4 5">
    <name type="scientific">Streptomyces ochraceiscleroticus</name>
    <dbReference type="NCBI Taxonomy" id="47761"/>
    <lineage>
        <taxon>Bacteria</taxon>
        <taxon>Bacillati</taxon>
        <taxon>Actinomycetota</taxon>
        <taxon>Actinomycetes</taxon>
        <taxon>Kitasatosporales</taxon>
        <taxon>Streptomycetaceae</taxon>
        <taxon>Streptomyces</taxon>
    </lineage>
</organism>
<comment type="similarity">
    <text evidence="1">Belongs to the transglycosylase family. Rpf subfamily.</text>
</comment>
<feature type="domain" description="Resuscitation-promoting factor core lysozyme-like" evidence="3">
    <location>
        <begin position="90"/>
        <end position="162"/>
    </location>
</feature>
<evidence type="ECO:0000313" key="4">
    <source>
        <dbReference type="EMBL" id="MFC6065895.1"/>
    </source>
</evidence>
<dbReference type="InterPro" id="IPR023346">
    <property type="entry name" value="Lysozyme-like_dom_sf"/>
</dbReference>
<accession>A0ABW1MQ47</accession>
<dbReference type="EMBL" id="JBHSPX010000007">
    <property type="protein sequence ID" value="MFC6065895.1"/>
    <property type="molecule type" value="Genomic_DNA"/>
</dbReference>